<dbReference type="RefSeq" id="WP_380802285.1">
    <property type="nucleotide sequence ID" value="NZ_JBHSFZ010000003.1"/>
</dbReference>
<organism evidence="2 3">
    <name type="scientific">Sphingobium tyrosinilyticum</name>
    <dbReference type="NCBI Taxonomy" id="2715436"/>
    <lineage>
        <taxon>Bacteria</taxon>
        <taxon>Pseudomonadati</taxon>
        <taxon>Pseudomonadota</taxon>
        <taxon>Alphaproteobacteria</taxon>
        <taxon>Sphingomonadales</taxon>
        <taxon>Sphingomonadaceae</taxon>
        <taxon>Sphingobium</taxon>
    </lineage>
</organism>
<gene>
    <name evidence="2" type="ORF">ACFO3E_02215</name>
</gene>
<proteinExistence type="predicted"/>
<accession>A0ABV9EX26</accession>
<keyword evidence="1" id="KW-1133">Transmembrane helix</keyword>
<evidence type="ECO:0000256" key="1">
    <source>
        <dbReference type="SAM" id="Phobius"/>
    </source>
</evidence>
<name>A0ABV9EX26_9SPHN</name>
<dbReference type="Proteomes" id="UP001595957">
    <property type="component" value="Unassembled WGS sequence"/>
</dbReference>
<reference evidence="3" key="1">
    <citation type="journal article" date="2019" name="Int. J. Syst. Evol. Microbiol.">
        <title>The Global Catalogue of Microorganisms (GCM) 10K type strain sequencing project: providing services to taxonomists for standard genome sequencing and annotation.</title>
        <authorList>
            <consortium name="The Broad Institute Genomics Platform"/>
            <consortium name="The Broad Institute Genome Sequencing Center for Infectious Disease"/>
            <person name="Wu L."/>
            <person name="Ma J."/>
        </authorList>
    </citation>
    <scope>NUCLEOTIDE SEQUENCE [LARGE SCALE GENOMIC DNA]</scope>
    <source>
        <strain evidence="3">NBRC 103632</strain>
    </source>
</reference>
<sequence>MSIFRNDTLGSWTRGGQATVHNVRMTTQVFKQTTLAGLVLWVMLTVWFVYLSKKMALVFRWQLTGLHQRIRHSGGAVAKMESRTPQAS</sequence>
<keyword evidence="1" id="KW-0472">Membrane</keyword>
<comment type="caution">
    <text evidence="2">The sequence shown here is derived from an EMBL/GenBank/DDBJ whole genome shotgun (WGS) entry which is preliminary data.</text>
</comment>
<dbReference type="EMBL" id="JBHSFZ010000003">
    <property type="protein sequence ID" value="MFC4593011.1"/>
    <property type="molecule type" value="Genomic_DNA"/>
</dbReference>
<feature type="transmembrane region" description="Helical" evidence="1">
    <location>
        <begin position="33"/>
        <end position="51"/>
    </location>
</feature>
<keyword evidence="3" id="KW-1185">Reference proteome</keyword>
<evidence type="ECO:0000313" key="2">
    <source>
        <dbReference type="EMBL" id="MFC4593011.1"/>
    </source>
</evidence>
<protein>
    <submittedName>
        <fullName evidence="2">Uncharacterized protein</fullName>
    </submittedName>
</protein>
<evidence type="ECO:0000313" key="3">
    <source>
        <dbReference type="Proteomes" id="UP001595957"/>
    </source>
</evidence>
<keyword evidence="1" id="KW-0812">Transmembrane</keyword>